<dbReference type="InterPro" id="IPR045051">
    <property type="entry name" value="SBT"/>
</dbReference>
<dbReference type="GO" id="GO:0006508">
    <property type="term" value="P:proteolysis"/>
    <property type="evidence" value="ECO:0007669"/>
    <property type="project" value="InterPro"/>
</dbReference>
<proteinExistence type="inferred from homology"/>
<dbReference type="OrthoDB" id="206201at2759"/>
<protein>
    <submittedName>
        <fullName evidence="3">Uncharacterized protein</fullName>
    </submittedName>
</protein>
<evidence type="ECO:0000256" key="2">
    <source>
        <dbReference type="ARBA" id="ARBA00022729"/>
    </source>
</evidence>
<evidence type="ECO:0000256" key="1">
    <source>
        <dbReference type="ARBA" id="ARBA00011073"/>
    </source>
</evidence>
<accession>A0A2P5WW74</accession>
<evidence type="ECO:0000313" key="4">
    <source>
        <dbReference type="Proteomes" id="UP000239757"/>
    </source>
</evidence>
<keyword evidence="2" id="KW-0732">Signal</keyword>
<dbReference type="Gene3D" id="3.40.50.200">
    <property type="entry name" value="Peptidase S8/S53 domain"/>
    <property type="match status" value="1"/>
</dbReference>
<dbReference type="GO" id="GO:0004252">
    <property type="term" value="F:serine-type endopeptidase activity"/>
    <property type="evidence" value="ECO:0007669"/>
    <property type="project" value="InterPro"/>
</dbReference>
<dbReference type="InterPro" id="IPR036852">
    <property type="entry name" value="Peptidase_S8/S53_dom_sf"/>
</dbReference>
<gene>
    <name evidence="3" type="ORF">GOBAR_AA25349</name>
</gene>
<name>A0A2P5WW74_GOSBA</name>
<dbReference type="PANTHER" id="PTHR10795">
    <property type="entry name" value="PROPROTEIN CONVERTASE SUBTILISIN/KEXIN"/>
    <property type="match status" value="1"/>
</dbReference>
<comment type="similarity">
    <text evidence="1">Belongs to the peptidase S8 family.</text>
</comment>
<dbReference type="Proteomes" id="UP000239757">
    <property type="component" value="Unassembled WGS sequence"/>
</dbReference>
<dbReference type="AlphaFoldDB" id="A0A2P5WW74"/>
<reference evidence="3 4" key="1">
    <citation type="submission" date="2015-01" db="EMBL/GenBank/DDBJ databases">
        <title>Genome of allotetraploid Gossypium barbadense reveals genomic plasticity and fiber elongation in cotton evolution.</title>
        <authorList>
            <person name="Chen X."/>
            <person name="Liu X."/>
            <person name="Zhao B."/>
            <person name="Zheng H."/>
            <person name="Hu Y."/>
            <person name="Lu G."/>
            <person name="Yang C."/>
            <person name="Chen J."/>
            <person name="Shan C."/>
            <person name="Zhang L."/>
            <person name="Zhou Y."/>
            <person name="Wang L."/>
            <person name="Guo W."/>
            <person name="Bai Y."/>
            <person name="Ruan J."/>
            <person name="Shangguan X."/>
            <person name="Mao Y."/>
            <person name="Jiang J."/>
            <person name="Zhu Y."/>
            <person name="Lei J."/>
            <person name="Kang H."/>
            <person name="Chen S."/>
            <person name="He X."/>
            <person name="Wang R."/>
            <person name="Wang Y."/>
            <person name="Chen J."/>
            <person name="Wang L."/>
            <person name="Yu S."/>
            <person name="Wang B."/>
            <person name="Wei J."/>
            <person name="Song S."/>
            <person name="Lu X."/>
            <person name="Gao Z."/>
            <person name="Gu W."/>
            <person name="Deng X."/>
            <person name="Ma D."/>
            <person name="Wang S."/>
            <person name="Liang W."/>
            <person name="Fang L."/>
            <person name="Cai C."/>
            <person name="Zhu X."/>
            <person name="Zhou B."/>
            <person name="Zhang Y."/>
            <person name="Chen Z."/>
            <person name="Xu S."/>
            <person name="Zhu R."/>
            <person name="Wang S."/>
            <person name="Zhang T."/>
            <person name="Zhao G."/>
        </authorList>
    </citation>
    <scope>NUCLEOTIDE SEQUENCE [LARGE SCALE GENOMIC DNA]</scope>
    <source>
        <strain evidence="4">cv. Xinhai21</strain>
        <tissue evidence="3">Leaf</tissue>
    </source>
</reference>
<sequence>MKRVSSNCNCKLVIGISYQNLLSSKAKLNTKPAPSMAPFSCQGPNTITAEVIEVCCASSFFMRLMPKDLNIGRTTFSIYICVTMFTTDITAPGVDIIVAVHGAVPPTLCCPHVSRVAGLLRTLKRNWSPAAIMTTARTRQNMVIGSLFKATPFNYVCGHIRPNRAIDPGLVYALKVNDYLDFHFVIGYNQTRVRAFCEGPSVTCSEFKPCYVRP</sequence>
<organism evidence="3 4">
    <name type="scientific">Gossypium barbadense</name>
    <name type="common">Sea Island cotton</name>
    <name type="synonym">Hibiscus barbadensis</name>
    <dbReference type="NCBI Taxonomy" id="3634"/>
    <lineage>
        <taxon>Eukaryota</taxon>
        <taxon>Viridiplantae</taxon>
        <taxon>Streptophyta</taxon>
        <taxon>Embryophyta</taxon>
        <taxon>Tracheophyta</taxon>
        <taxon>Spermatophyta</taxon>
        <taxon>Magnoliopsida</taxon>
        <taxon>eudicotyledons</taxon>
        <taxon>Gunneridae</taxon>
        <taxon>Pentapetalae</taxon>
        <taxon>rosids</taxon>
        <taxon>malvids</taxon>
        <taxon>Malvales</taxon>
        <taxon>Malvaceae</taxon>
        <taxon>Malvoideae</taxon>
        <taxon>Gossypium</taxon>
    </lineage>
</organism>
<evidence type="ECO:0000313" key="3">
    <source>
        <dbReference type="EMBL" id="PPR95309.1"/>
    </source>
</evidence>
<dbReference type="EMBL" id="KZ666321">
    <property type="protein sequence ID" value="PPR95309.1"/>
    <property type="molecule type" value="Genomic_DNA"/>
</dbReference>
<dbReference type="SUPFAM" id="SSF52743">
    <property type="entry name" value="Subtilisin-like"/>
    <property type="match status" value="1"/>
</dbReference>